<feature type="coiled-coil region" evidence="1">
    <location>
        <begin position="14"/>
        <end position="104"/>
    </location>
</feature>
<sequence length="174" mass="20035">MFCCFRSDDTYDTLSVLKITNERLSKELEQIKSLHQSLQRENDELHIMKNGLEAKLNDLEETNMEILHEEDVLSQELALKDKTLFELQSNLKQTKDKLSQEEKDLEYVVISINDAVRAKDKYKKKSDHFQQALILLGNVVDDLQQSQDTNVSMSAVSLRQSLNELRSVNSISSS</sequence>
<name>A0A7S0YHG3_9CHLO</name>
<proteinExistence type="predicted"/>
<protein>
    <submittedName>
        <fullName evidence="2">Uncharacterized protein</fullName>
    </submittedName>
</protein>
<reference evidence="2" key="1">
    <citation type="submission" date="2021-01" db="EMBL/GenBank/DDBJ databases">
        <authorList>
            <person name="Corre E."/>
            <person name="Pelletier E."/>
            <person name="Niang G."/>
            <person name="Scheremetjew M."/>
            <person name="Finn R."/>
            <person name="Kale V."/>
            <person name="Holt S."/>
            <person name="Cochrane G."/>
            <person name="Meng A."/>
            <person name="Brown T."/>
            <person name="Cohen L."/>
        </authorList>
    </citation>
    <scope>NUCLEOTIDE SEQUENCE</scope>
    <source>
        <strain evidence="2">SAG 63-3</strain>
    </source>
</reference>
<evidence type="ECO:0000256" key="1">
    <source>
        <dbReference type="SAM" id="Coils"/>
    </source>
</evidence>
<dbReference type="AlphaFoldDB" id="A0A7S0YHG3"/>
<keyword evidence="1" id="KW-0175">Coiled coil</keyword>
<evidence type="ECO:0000313" key="2">
    <source>
        <dbReference type="EMBL" id="CAD8770662.1"/>
    </source>
</evidence>
<dbReference type="EMBL" id="HBFM01011154">
    <property type="protein sequence ID" value="CAD8770662.1"/>
    <property type="molecule type" value="Transcribed_RNA"/>
</dbReference>
<organism evidence="2">
    <name type="scientific">Polytomella parva</name>
    <dbReference type="NCBI Taxonomy" id="51329"/>
    <lineage>
        <taxon>Eukaryota</taxon>
        <taxon>Viridiplantae</taxon>
        <taxon>Chlorophyta</taxon>
        <taxon>core chlorophytes</taxon>
        <taxon>Chlorophyceae</taxon>
        <taxon>CS clade</taxon>
        <taxon>Chlamydomonadales</taxon>
        <taxon>Chlamydomonadaceae</taxon>
        <taxon>Polytomella</taxon>
    </lineage>
</organism>
<accession>A0A7S0YHG3</accession>
<gene>
    <name evidence="2" type="ORF">PPAR00522_LOCUS7064</name>
</gene>